<dbReference type="PANTHER" id="PTHR30028">
    <property type="entry name" value="UPF0014 INNER MEMBRANE PROTEIN YBBM-RELATED"/>
    <property type="match status" value="1"/>
</dbReference>
<name>A0A1H9DLC1_9GAMM</name>
<feature type="transmembrane region" description="Helical" evidence="7">
    <location>
        <begin position="61"/>
        <end position="79"/>
    </location>
</feature>
<dbReference type="OrthoDB" id="9791807at2"/>
<dbReference type="Proteomes" id="UP000198749">
    <property type="component" value="Unassembled WGS sequence"/>
</dbReference>
<evidence type="ECO:0000256" key="4">
    <source>
        <dbReference type="ARBA" id="ARBA00022989"/>
    </source>
</evidence>
<organism evidence="8 9">
    <name type="scientific">Amphritea atlantica</name>
    <dbReference type="NCBI Taxonomy" id="355243"/>
    <lineage>
        <taxon>Bacteria</taxon>
        <taxon>Pseudomonadati</taxon>
        <taxon>Pseudomonadota</taxon>
        <taxon>Gammaproteobacteria</taxon>
        <taxon>Oceanospirillales</taxon>
        <taxon>Oceanospirillaceae</taxon>
        <taxon>Amphritea</taxon>
    </lineage>
</organism>
<dbReference type="STRING" id="355243.SAMN03080615_00615"/>
<evidence type="ECO:0000256" key="5">
    <source>
        <dbReference type="ARBA" id="ARBA00023136"/>
    </source>
</evidence>
<dbReference type="PANTHER" id="PTHR30028:SF0">
    <property type="entry name" value="PROTEIN ALUMINUM SENSITIVE 3"/>
    <property type="match status" value="1"/>
</dbReference>
<dbReference type="EMBL" id="FOGB01000001">
    <property type="protein sequence ID" value="SEQ14296.1"/>
    <property type="molecule type" value="Genomic_DNA"/>
</dbReference>
<protein>
    <submittedName>
        <fullName evidence="8">Putative ABC transport system permease protein</fullName>
    </submittedName>
</protein>
<keyword evidence="9" id="KW-1185">Reference proteome</keyword>
<evidence type="ECO:0000256" key="6">
    <source>
        <dbReference type="SAM" id="MobiDB-lite"/>
    </source>
</evidence>
<accession>A0A1H9DLC1</accession>
<dbReference type="GO" id="GO:0005886">
    <property type="term" value="C:plasma membrane"/>
    <property type="evidence" value="ECO:0007669"/>
    <property type="project" value="TreeGrafter"/>
</dbReference>
<feature type="transmembrane region" description="Helical" evidence="7">
    <location>
        <begin position="33"/>
        <end position="55"/>
    </location>
</feature>
<comment type="subcellular location">
    <subcellularLocation>
        <location evidence="1">Membrane</location>
        <topology evidence="1">Multi-pass membrane protein</topology>
    </subcellularLocation>
</comment>
<evidence type="ECO:0000256" key="2">
    <source>
        <dbReference type="ARBA" id="ARBA00005268"/>
    </source>
</evidence>
<feature type="transmembrane region" description="Helical" evidence="7">
    <location>
        <begin position="122"/>
        <end position="141"/>
    </location>
</feature>
<keyword evidence="3 7" id="KW-0812">Transmembrane</keyword>
<evidence type="ECO:0000313" key="9">
    <source>
        <dbReference type="Proteomes" id="UP000198749"/>
    </source>
</evidence>
<dbReference type="InterPro" id="IPR005226">
    <property type="entry name" value="UPF0014_fam"/>
</dbReference>
<comment type="similarity">
    <text evidence="2">Belongs to the UPF0014 family.</text>
</comment>
<dbReference type="RefSeq" id="WP_091353732.1">
    <property type="nucleotide sequence ID" value="NZ_AP025284.1"/>
</dbReference>
<evidence type="ECO:0000313" key="8">
    <source>
        <dbReference type="EMBL" id="SEQ14296.1"/>
    </source>
</evidence>
<proteinExistence type="inferred from homology"/>
<feature type="region of interest" description="Disordered" evidence="6">
    <location>
        <begin position="230"/>
        <end position="249"/>
    </location>
</feature>
<gene>
    <name evidence="8" type="ORF">SAMN03080615_00615</name>
</gene>
<keyword evidence="4 7" id="KW-1133">Transmembrane helix</keyword>
<dbReference type="Pfam" id="PF03649">
    <property type="entry name" value="UPF0014"/>
    <property type="match status" value="1"/>
</dbReference>
<dbReference type="AlphaFoldDB" id="A0A1H9DLC1"/>
<keyword evidence="5 7" id="KW-0472">Membrane</keyword>
<reference evidence="9" key="1">
    <citation type="submission" date="2016-10" db="EMBL/GenBank/DDBJ databases">
        <authorList>
            <person name="Varghese N."/>
            <person name="Submissions S."/>
        </authorList>
    </citation>
    <scope>NUCLEOTIDE SEQUENCE [LARGE SCALE GENOMIC DNA]</scope>
    <source>
        <strain evidence="9">DSM 18887</strain>
    </source>
</reference>
<evidence type="ECO:0000256" key="7">
    <source>
        <dbReference type="SAM" id="Phobius"/>
    </source>
</evidence>
<sequence>MHVISWGSLAWCAIPVVLIATVYTRWSGKASEVLLSAARMTLQLIGVGYVLVALFENPSPWITGGVLVVMICIASWIALRPVNHQRNYLKPTLIALTCSAGLHLFISLVLVIGVDSWYEPRVIIPLAGMYFANTMNAISLATERYHSELQEGKPEPKARLTAFQAAMIPQINSLLAVGLVSLPGMMTGQILSGVSPLIAVRYQIMIMTMVLGSGGCGAALMLWQLGRADRSGRQRDNGPADADLVENDL</sequence>
<feature type="transmembrane region" description="Helical" evidence="7">
    <location>
        <begin position="162"/>
        <end position="182"/>
    </location>
</feature>
<feature type="transmembrane region" description="Helical" evidence="7">
    <location>
        <begin position="202"/>
        <end position="225"/>
    </location>
</feature>
<evidence type="ECO:0000256" key="1">
    <source>
        <dbReference type="ARBA" id="ARBA00004141"/>
    </source>
</evidence>
<feature type="transmembrane region" description="Helical" evidence="7">
    <location>
        <begin position="6"/>
        <end position="26"/>
    </location>
</feature>
<feature type="transmembrane region" description="Helical" evidence="7">
    <location>
        <begin position="91"/>
        <end position="110"/>
    </location>
</feature>
<evidence type="ECO:0000256" key="3">
    <source>
        <dbReference type="ARBA" id="ARBA00022692"/>
    </source>
</evidence>